<evidence type="ECO:0000313" key="1">
    <source>
        <dbReference type="Proteomes" id="UP000095281"/>
    </source>
</evidence>
<dbReference type="WBParaSite" id="MhA1_Contig1628.frz3.gene4">
    <property type="protein sequence ID" value="MhA1_Contig1628.frz3.gene4"/>
    <property type="gene ID" value="MhA1_Contig1628.frz3.gene4"/>
</dbReference>
<proteinExistence type="predicted"/>
<accession>A0A1I8B9P4</accession>
<dbReference type="AlphaFoldDB" id="A0A1I8B9P4"/>
<keyword evidence="1" id="KW-1185">Reference proteome</keyword>
<protein>
    <submittedName>
        <fullName evidence="2">Imm43 domain-containing protein</fullName>
    </submittedName>
</protein>
<reference evidence="2" key="1">
    <citation type="submission" date="2016-11" db="UniProtKB">
        <authorList>
            <consortium name="WormBaseParasite"/>
        </authorList>
    </citation>
    <scope>IDENTIFICATION</scope>
</reference>
<organism evidence="1 2">
    <name type="scientific">Meloidogyne hapla</name>
    <name type="common">Root-knot nematode worm</name>
    <dbReference type="NCBI Taxonomy" id="6305"/>
    <lineage>
        <taxon>Eukaryota</taxon>
        <taxon>Metazoa</taxon>
        <taxon>Ecdysozoa</taxon>
        <taxon>Nematoda</taxon>
        <taxon>Chromadorea</taxon>
        <taxon>Rhabditida</taxon>
        <taxon>Tylenchina</taxon>
        <taxon>Tylenchomorpha</taxon>
        <taxon>Tylenchoidea</taxon>
        <taxon>Meloidogynidae</taxon>
        <taxon>Meloidogyninae</taxon>
        <taxon>Meloidogyne</taxon>
    </lineage>
</organism>
<sequence>MLVYDEMDEEPLYHYVDMCYYENKYIEEYCNLDIISSPIKAKFNDDVVYLFVDEIIDSEGKTIVNITRKTTFCLDMYFCWGSINGNKEDISKITEALDSHKEDIGWYLDGECRDNKIKRKELGLKFKDLNITINFDGKDLAEFTKSDKCFIGINDYLGDIPLQFSLQIFNKYCILVDTKSEQIAFTPRREIKELEWSKCFPL</sequence>
<dbReference type="Proteomes" id="UP000095281">
    <property type="component" value="Unplaced"/>
</dbReference>
<name>A0A1I8B9P4_MELHA</name>
<evidence type="ECO:0000313" key="2">
    <source>
        <dbReference type="WBParaSite" id="MhA1_Contig1628.frz3.gene4"/>
    </source>
</evidence>